<dbReference type="Proteomes" id="UP000694556">
    <property type="component" value="Chromosome 7"/>
</dbReference>
<keyword evidence="2" id="KW-0009">Actin-binding</keyword>
<dbReference type="InterPro" id="IPR000900">
    <property type="entry name" value="Nebulin_repeat"/>
</dbReference>
<evidence type="ECO:0000313" key="4">
    <source>
        <dbReference type="Proteomes" id="UP000694556"/>
    </source>
</evidence>
<dbReference type="Pfam" id="PF00880">
    <property type="entry name" value="Nebulin"/>
    <property type="match status" value="1"/>
</dbReference>
<dbReference type="GO" id="GO:0071691">
    <property type="term" value="P:cardiac muscle thin filament assembly"/>
    <property type="evidence" value="ECO:0007669"/>
    <property type="project" value="TreeGrafter"/>
</dbReference>
<reference evidence="3" key="3">
    <citation type="submission" date="2025-09" db="UniProtKB">
        <authorList>
            <consortium name="Ensembl"/>
        </authorList>
    </citation>
    <scope>IDENTIFICATION</scope>
</reference>
<dbReference type="AlphaFoldDB" id="A0A8C3C963"/>
<protein>
    <submittedName>
        <fullName evidence="3">Uncharacterized protein</fullName>
    </submittedName>
</protein>
<keyword evidence="1" id="KW-0677">Repeat</keyword>
<accession>A0A8C3C963</accession>
<proteinExistence type="predicted"/>
<reference evidence="3" key="1">
    <citation type="submission" date="2018-09" db="EMBL/GenBank/DDBJ databases">
        <title>Common duck and Muscovy duck high density SNP chip.</title>
        <authorList>
            <person name="Vignal A."/>
            <person name="Thebault N."/>
            <person name="Warren W.C."/>
        </authorList>
    </citation>
    <scope>NUCLEOTIDE SEQUENCE [LARGE SCALE GENOMIC DNA]</scope>
</reference>
<reference evidence="3" key="2">
    <citation type="submission" date="2025-08" db="UniProtKB">
        <authorList>
            <consortium name="Ensembl"/>
        </authorList>
    </citation>
    <scope>IDENTIFICATION</scope>
</reference>
<evidence type="ECO:0000256" key="2">
    <source>
        <dbReference type="ARBA" id="ARBA00023203"/>
    </source>
</evidence>
<keyword evidence="4" id="KW-1185">Reference proteome</keyword>
<dbReference type="PANTHER" id="PTHR11039:SF37">
    <property type="entry name" value="NEBULIN"/>
    <property type="match status" value="1"/>
</dbReference>
<organism evidence="3 4">
    <name type="scientific">Cairina moschata</name>
    <name type="common">Muscovy duck</name>
    <dbReference type="NCBI Taxonomy" id="8855"/>
    <lineage>
        <taxon>Eukaryota</taxon>
        <taxon>Metazoa</taxon>
        <taxon>Chordata</taxon>
        <taxon>Craniata</taxon>
        <taxon>Vertebrata</taxon>
        <taxon>Euteleostomi</taxon>
        <taxon>Archelosauria</taxon>
        <taxon>Archosauria</taxon>
        <taxon>Dinosauria</taxon>
        <taxon>Saurischia</taxon>
        <taxon>Theropoda</taxon>
        <taxon>Coelurosauria</taxon>
        <taxon>Aves</taxon>
        <taxon>Neognathae</taxon>
        <taxon>Galloanserae</taxon>
        <taxon>Anseriformes</taxon>
        <taxon>Anatidae</taxon>
        <taxon>Anatinae</taxon>
        <taxon>Cairina</taxon>
    </lineage>
</organism>
<dbReference type="Ensembl" id="ENSCMMT00000019650.1">
    <property type="protein sequence ID" value="ENSCMMP00000017894.1"/>
    <property type="gene ID" value="ENSCMMG00000011325.1"/>
</dbReference>
<evidence type="ECO:0000256" key="1">
    <source>
        <dbReference type="ARBA" id="ARBA00022737"/>
    </source>
</evidence>
<dbReference type="GO" id="GO:0051015">
    <property type="term" value="F:actin filament binding"/>
    <property type="evidence" value="ECO:0007669"/>
    <property type="project" value="InterPro"/>
</dbReference>
<name>A0A8C3C963_CAIMO</name>
<sequence>GLGKATPTPVTPEMERVKRNQEQISSVLKTDNCLVLRITILKKNPLLICPSSLNFPYFSKGTPTPMTPEMERAKRNQENISSVLQGKAAYVLDTPEMRRVRETQKHISTVRAFMGVLNWQ</sequence>
<dbReference type="InterPro" id="IPR055297">
    <property type="entry name" value="NEBU/NEBL"/>
</dbReference>
<evidence type="ECO:0000313" key="3">
    <source>
        <dbReference type="Ensembl" id="ENSCMMP00000017894.1"/>
    </source>
</evidence>
<dbReference type="GO" id="GO:0030018">
    <property type="term" value="C:Z disc"/>
    <property type="evidence" value="ECO:0007669"/>
    <property type="project" value="InterPro"/>
</dbReference>
<dbReference type="PANTHER" id="PTHR11039">
    <property type="entry name" value="NEBULIN"/>
    <property type="match status" value="1"/>
</dbReference>